<organism evidence="9 10">
    <name type="scientific">Trichostrongylus colubriformis</name>
    <name type="common">Black scour worm</name>
    <dbReference type="NCBI Taxonomy" id="6319"/>
    <lineage>
        <taxon>Eukaryota</taxon>
        <taxon>Metazoa</taxon>
        <taxon>Ecdysozoa</taxon>
        <taxon>Nematoda</taxon>
        <taxon>Chromadorea</taxon>
        <taxon>Rhabditida</taxon>
        <taxon>Rhabditina</taxon>
        <taxon>Rhabditomorpha</taxon>
        <taxon>Strongyloidea</taxon>
        <taxon>Trichostrongylidae</taxon>
        <taxon>Trichostrongylus</taxon>
    </lineage>
</organism>
<keyword evidence="5" id="KW-0067">ATP-binding</keyword>
<comment type="subcellular location">
    <subcellularLocation>
        <location evidence="1">Membrane</location>
        <topology evidence="1">Multi-pass membrane protein</topology>
    </subcellularLocation>
</comment>
<dbReference type="Pfam" id="PF00005">
    <property type="entry name" value="ABC_tran"/>
    <property type="match status" value="1"/>
</dbReference>
<dbReference type="SUPFAM" id="SSF52540">
    <property type="entry name" value="P-loop containing nucleoside triphosphate hydrolases"/>
    <property type="match status" value="1"/>
</dbReference>
<dbReference type="FunFam" id="3.40.50.300:FF:000997">
    <property type="entry name" value="Multidrug resistance-associated protein 1"/>
    <property type="match status" value="1"/>
</dbReference>
<name>A0AAN8IQG9_TRICO</name>
<dbReference type="EMBL" id="WIXE01005460">
    <property type="protein sequence ID" value="KAK5982171.1"/>
    <property type="molecule type" value="Genomic_DNA"/>
</dbReference>
<protein>
    <submittedName>
        <fullName evidence="9">ABC transporter domain-containing protein</fullName>
    </submittedName>
</protein>
<proteinExistence type="predicted"/>
<evidence type="ECO:0000256" key="4">
    <source>
        <dbReference type="ARBA" id="ARBA00022741"/>
    </source>
</evidence>
<dbReference type="PROSITE" id="PS50893">
    <property type="entry name" value="ABC_TRANSPORTER_2"/>
    <property type="match status" value="1"/>
</dbReference>
<feature type="non-terminal residue" evidence="9">
    <location>
        <position position="232"/>
    </location>
</feature>
<dbReference type="PROSITE" id="PS00211">
    <property type="entry name" value="ABC_TRANSPORTER_1"/>
    <property type="match status" value="1"/>
</dbReference>
<evidence type="ECO:0000313" key="9">
    <source>
        <dbReference type="EMBL" id="KAK5982171.1"/>
    </source>
</evidence>
<comment type="caution">
    <text evidence="9">The sequence shown here is derived from an EMBL/GenBank/DDBJ whole genome shotgun (WGS) entry which is preliminary data.</text>
</comment>
<dbReference type="GO" id="GO:0016020">
    <property type="term" value="C:membrane"/>
    <property type="evidence" value="ECO:0007669"/>
    <property type="project" value="UniProtKB-SubCell"/>
</dbReference>
<keyword evidence="6" id="KW-1133">Transmembrane helix</keyword>
<dbReference type="InterPro" id="IPR050173">
    <property type="entry name" value="ABC_transporter_C-like"/>
</dbReference>
<feature type="domain" description="ABC transporter" evidence="8">
    <location>
        <begin position="33"/>
        <end position="232"/>
    </location>
</feature>
<dbReference type="CDD" id="cd03250">
    <property type="entry name" value="ABCC_MRP_domain1"/>
    <property type="match status" value="1"/>
</dbReference>
<dbReference type="InterPro" id="IPR003593">
    <property type="entry name" value="AAA+_ATPase"/>
</dbReference>
<keyword evidence="3" id="KW-0812">Transmembrane</keyword>
<sequence length="232" mass="25829">VAVSNSRLNNFLIAAELSPYSVDTMARDNDQVVKVSEGTFVWDQVEPTPTLENINFTVRKGQLVAVVGRVGHGKSSLLQALLGEMDKLRGYVGVSGRIAYVPQQPWMQNQTIRQNIIFGKRYDEYFYNRVLDACALYPDLQMLPHGDMTEIGEKGINLSGGQKARISLARAVYQNHDIYLLDDPLSAVDSHVGAQIFLSVIGPEGMLRNKTRILVTNELAILSRSDVIYVMN</sequence>
<dbReference type="PANTHER" id="PTHR24223:SF342">
    <property type="entry name" value="MULTIDRUG RESISTANCE-ASSOCIATED PROTEIN 1"/>
    <property type="match status" value="1"/>
</dbReference>
<keyword evidence="7" id="KW-0472">Membrane</keyword>
<evidence type="ECO:0000259" key="8">
    <source>
        <dbReference type="PROSITE" id="PS50893"/>
    </source>
</evidence>
<dbReference type="Proteomes" id="UP001331761">
    <property type="component" value="Unassembled WGS sequence"/>
</dbReference>
<dbReference type="InterPro" id="IPR003439">
    <property type="entry name" value="ABC_transporter-like_ATP-bd"/>
</dbReference>
<evidence type="ECO:0000313" key="10">
    <source>
        <dbReference type="Proteomes" id="UP001331761"/>
    </source>
</evidence>
<evidence type="ECO:0000256" key="3">
    <source>
        <dbReference type="ARBA" id="ARBA00022692"/>
    </source>
</evidence>
<evidence type="ECO:0000256" key="6">
    <source>
        <dbReference type="ARBA" id="ARBA00022989"/>
    </source>
</evidence>
<dbReference type="PANTHER" id="PTHR24223">
    <property type="entry name" value="ATP-BINDING CASSETTE SUB-FAMILY C"/>
    <property type="match status" value="1"/>
</dbReference>
<dbReference type="GO" id="GO:0016887">
    <property type="term" value="F:ATP hydrolysis activity"/>
    <property type="evidence" value="ECO:0007669"/>
    <property type="project" value="InterPro"/>
</dbReference>
<evidence type="ECO:0000256" key="5">
    <source>
        <dbReference type="ARBA" id="ARBA00022840"/>
    </source>
</evidence>
<dbReference type="InterPro" id="IPR027417">
    <property type="entry name" value="P-loop_NTPase"/>
</dbReference>
<evidence type="ECO:0000256" key="2">
    <source>
        <dbReference type="ARBA" id="ARBA00022448"/>
    </source>
</evidence>
<keyword evidence="2" id="KW-0813">Transport</keyword>
<keyword evidence="10" id="KW-1185">Reference proteome</keyword>
<dbReference type="SMART" id="SM00382">
    <property type="entry name" value="AAA"/>
    <property type="match status" value="1"/>
</dbReference>
<evidence type="ECO:0000256" key="7">
    <source>
        <dbReference type="ARBA" id="ARBA00023136"/>
    </source>
</evidence>
<dbReference type="InterPro" id="IPR017871">
    <property type="entry name" value="ABC_transporter-like_CS"/>
</dbReference>
<dbReference type="GO" id="GO:0005524">
    <property type="term" value="F:ATP binding"/>
    <property type="evidence" value="ECO:0007669"/>
    <property type="project" value="UniProtKB-KW"/>
</dbReference>
<dbReference type="GO" id="GO:0042626">
    <property type="term" value="F:ATPase-coupled transmembrane transporter activity"/>
    <property type="evidence" value="ECO:0007669"/>
    <property type="project" value="TreeGrafter"/>
</dbReference>
<gene>
    <name evidence="9" type="ORF">GCK32_015934</name>
</gene>
<feature type="non-terminal residue" evidence="9">
    <location>
        <position position="1"/>
    </location>
</feature>
<accession>A0AAN8IQG9</accession>
<dbReference type="Gene3D" id="3.40.50.300">
    <property type="entry name" value="P-loop containing nucleotide triphosphate hydrolases"/>
    <property type="match status" value="1"/>
</dbReference>
<evidence type="ECO:0000256" key="1">
    <source>
        <dbReference type="ARBA" id="ARBA00004141"/>
    </source>
</evidence>
<keyword evidence="4" id="KW-0547">Nucleotide-binding</keyword>
<reference evidence="9 10" key="1">
    <citation type="submission" date="2019-10" db="EMBL/GenBank/DDBJ databases">
        <title>Assembly and Annotation for the nematode Trichostrongylus colubriformis.</title>
        <authorList>
            <person name="Martin J."/>
        </authorList>
    </citation>
    <scope>NUCLEOTIDE SEQUENCE [LARGE SCALE GENOMIC DNA]</scope>
    <source>
        <strain evidence="9">G859</strain>
        <tissue evidence="9">Whole worm</tissue>
    </source>
</reference>
<dbReference type="AlphaFoldDB" id="A0AAN8IQG9"/>